<feature type="domain" description="Tail specific protease" evidence="1">
    <location>
        <begin position="247"/>
        <end position="295"/>
    </location>
</feature>
<feature type="domain" description="Tail specific protease" evidence="1">
    <location>
        <begin position="308"/>
        <end position="349"/>
    </location>
</feature>
<dbReference type="Proteomes" id="UP001500507">
    <property type="component" value="Unassembled WGS sequence"/>
</dbReference>
<comment type="caution">
    <text evidence="2">The sequence shown here is derived from an EMBL/GenBank/DDBJ whole genome shotgun (WGS) entry which is preliminary data.</text>
</comment>
<evidence type="ECO:0000313" key="3">
    <source>
        <dbReference type="Proteomes" id="UP001500507"/>
    </source>
</evidence>
<proteinExistence type="predicted"/>
<dbReference type="SUPFAM" id="SSF52096">
    <property type="entry name" value="ClpP/crotonase"/>
    <property type="match status" value="1"/>
</dbReference>
<dbReference type="Gene3D" id="3.30.750.44">
    <property type="match status" value="1"/>
</dbReference>
<organism evidence="2 3">
    <name type="scientific">Gangjinia marincola</name>
    <dbReference type="NCBI Taxonomy" id="578463"/>
    <lineage>
        <taxon>Bacteria</taxon>
        <taxon>Pseudomonadati</taxon>
        <taxon>Bacteroidota</taxon>
        <taxon>Flavobacteriia</taxon>
        <taxon>Flavobacteriales</taxon>
        <taxon>Flavobacteriaceae</taxon>
        <taxon>Gangjinia</taxon>
    </lineage>
</organism>
<dbReference type="InterPro" id="IPR005151">
    <property type="entry name" value="Tail-specific_protease"/>
</dbReference>
<evidence type="ECO:0000259" key="1">
    <source>
        <dbReference type="Pfam" id="PF03572"/>
    </source>
</evidence>
<dbReference type="RefSeq" id="WP_343764527.1">
    <property type="nucleotide sequence ID" value="NZ_BAAAFG010000012.1"/>
</dbReference>
<gene>
    <name evidence="2" type="ORF">GCM10009117_09420</name>
</gene>
<name>A0ABN1MF69_9FLAO</name>
<evidence type="ECO:0000313" key="2">
    <source>
        <dbReference type="EMBL" id="GAA0871796.1"/>
    </source>
</evidence>
<reference evidence="2 3" key="1">
    <citation type="journal article" date="2019" name="Int. J. Syst. Evol. Microbiol.">
        <title>The Global Catalogue of Microorganisms (GCM) 10K type strain sequencing project: providing services to taxonomists for standard genome sequencing and annotation.</title>
        <authorList>
            <consortium name="The Broad Institute Genomics Platform"/>
            <consortium name="The Broad Institute Genome Sequencing Center for Infectious Disease"/>
            <person name="Wu L."/>
            <person name="Ma J."/>
        </authorList>
    </citation>
    <scope>NUCLEOTIDE SEQUENCE [LARGE SCALE GENOMIC DNA]</scope>
    <source>
        <strain evidence="2 3">JCM 16082</strain>
    </source>
</reference>
<accession>A0ABN1MF69</accession>
<sequence>MYQLSSTFFVMLVSSFSLLSAQKNNECSCKQDLHQLHLELIRTPAFNENKEAYKAKHREALEEVKNIKTTFDCFEMLSRLTLPLNDNHLRVYGPATTKKQDSVAFNRLKVVNLVSVIPNVDIDLDSLEQRLEFRKSEDLEGIYHSATLKVALYHDLDRKEYVAVVLEADHPLWERGEVFSTYVPYGKEYLLATGTNFNTRRLISYTEQILEGRLLSAGLKKDTLKRYFDKAPNPEETYLRKELSDQVTYLKIGSFKSFYPTLSEAEAFYETLEDSLNKPNLIIDLRDNTGGGDRNSDILYKIIKKYIKDNQLYILVNYNTASNAEQFAVKLMQKDNVTVLGQQTKGTIAYEIKDDPMKLSCTKFIAILPSKKHAEFLRYESQGIQPKVELTTDLSWMEQVMEFIEKK</sequence>
<keyword evidence="3" id="KW-1185">Reference proteome</keyword>
<dbReference type="Gene3D" id="3.90.226.10">
    <property type="entry name" value="2-enoyl-CoA Hydratase, Chain A, domain 1"/>
    <property type="match status" value="2"/>
</dbReference>
<dbReference type="InterPro" id="IPR029045">
    <property type="entry name" value="ClpP/crotonase-like_dom_sf"/>
</dbReference>
<protein>
    <recommendedName>
        <fullName evidence="1">Tail specific protease domain-containing protein</fullName>
    </recommendedName>
</protein>
<dbReference type="Pfam" id="PF03572">
    <property type="entry name" value="Peptidase_S41"/>
    <property type="match status" value="2"/>
</dbReference>
<dbReference type="EMBL" id="BAAAFG010000012">
    <property type="protein sequence ID" value="GAA0871796.1"/>
    <property type="molecule type" value="Genomic_DNA"/>
</dbReference>